<proteinExistence type="predicted"/>
<dbReference type="AlphaFoldDB" id="A0A084W1E7"/>
<evidence type="ECO:0000313" key="4">
    <source>
        <dbReference type="Proteomes" id="UP000030765"/>
    </source>
</evidence>
<evidence type="ECO:0000256" key="1">
    <source>
        <dbReference type="SAM" id="MobiDB-lite"/>
    </source>
</evidence>
<evidence type="ECO:0000313" key="3">
    <source>
        <dbReference type="EnsemblMetazoa" id="ASIC011871-PA"/>
    </source>
</evidence>
<dbReference type="GO" id="GO:0005524">
    <property type="term" value="F:ATP binding"/>
    <property type="evidence" value="ECO:0007669"/>
    <property type="project" value="UniProtKB-KW"/>
</dbReference>
<dbReference type="VEuPathDB" id="VectorBase:ASIC011871"/>
<sequence>MDRWTASRPPVTRSRACPPEVTYQPSGGRAAAERRSGSRATRKETDMRHRAPKNRRPEAVFASCRLRAIELPYGNFFEDSLNAELDEDILRIALRTPSRNRNRSGKTIYTAYRKPRPLVPRVH</sequence>
<gene>
    <name evidence="2" type="ORF">ZHAS_00011871</name>
</gene>
<dbReference type="EMBL" id="ATLV01019318">
    <property type="status" value="NOT_ANNOTATED_CDS"/>
    <property type="molecule type" value="Genomic_DNA"/>
</dbReference>
<protein>
    <submittedName>
        <fullName evidence="2 3">ATP-binding cassette sub-family C member 8</fullName>
    </submittedName>
</protein>
<accession>A0A084W1E7</accession>
<reference evidence="2 4" key="1">
    <citation type="journal article" date="2014" name="BMC Genomics">
        <title>Genome sequence of Anopheles sinensis provides insight into genetics basis of mosquito competence for malaria parasites.</title>
        <authorList>
            <person name="Zhou D."/>
            <person name="Zhang D."/>
            <person name="Ding G."/>
            <person name="Shi L."/>
            <person name="Hou Q."/>
            <person name="Ye Y."/>
            <person name="Xu Y."/>
            <person name="Zhou H."/>
            <person name="Xiong C."/>
            <person name="Li S."/>
            <person name="Yu J."/>
            <person name="Hong S."/>
            <person name="Yu X."/>
            <person name="Zou P."/>
            <person name="Chen C."/>
            <person name="Chang X."/>
            <person name="Wang W."/>
            <person name="Lv Y."/>
            <person name="Sun Y."/>
            <person name="Ma L."/>
            <person name="Shen B."/>
            <person name="Zhu C."/>
        </authorList>
    </citation>
    <scope>NUCLEOTIDE SEQUENCE [LARGE SCALE GENOMIC DNA]</scope>
</reference>
<dbReference type="EMBL" id="KE525267">
    <property type="protein sequence ID" value="KFB44041.1"/>
    <property type="molecule type" value="Genomic_DNA"/>
</dbReference>
<dbReference type="Proteomes" id="UP000030765">
    <property type="component" value="Unassembled WGS sequence"/>
</dbReference>
<evidence type="ECO:0000313" key="2">
    <source>
        <dbReference type="EMBL" id="KFB44041.1"/>
    </source>
</evidence>
<feature type="compositionally biased region" description="Basic and acidic residues" evidence="1">
    <location>
        <begin position="31"/>
        <end position="49"/>
    </location>
</feature>
<name>A0A084W1E7_ANOSI</name>
<reference evidence="3" key="2">
    <citation type="submission" date="2020-05" db="UniProtKB">
        <authorList>
            <consortium name="EnsemblMetazoa"/>
        </authorList>
    </citation>
    <scope>IDENTIFICATION</scope>
</reference>
<keyword evidence="2" id="KW-0067">ATP-binding</keyword>
<organism evidence="2">
    <name type="scientific">Anopheles sinensis</name>
    <name type="common">Mosquito</name>
    <dbReference type="NCBI Taxonomy" id="74873"/>
    <lineage>
        <taxon>Eukaryota</taxon>
        <taxon>Metazoa</taxon>
        <taxon>Ecdysozoa</taxon>
        <taxon>Arthropoda</taxon>
        <taxon>Hexapoda</taxon>
        <taxon>Insecta</taxon>
        <taxon>Pterygota</taxon>
        <taxon>Neoptera</taxon>
        <taxon>Endopterygota</taxon>
        <taxon>Diptera</taxon>
        <taxon>Nematocera</taxon>
        <taxon>Culicoidea</taxon>
        <taxon>Culicidae</taxon>
        <taxon>Anophelinae</taxon>
        <taxon>Anopheles</taxon>
    </lineage>
</organism>
<feature type="region of interest" description="Disordered" evidence="1">
    <location>
        <begin position="1"/>
        <end position="56"/>
    </location>
</feature>
<dbReference type="EnsemblMetazoa" id="ASIC011871-RA">
    <property type="protein sequence ID" value="ASIC011871-PA"/>
    <property type="gene ID" value="ASIC011871"/>
</dbReference>
<keyword evidence="2" id="KW-0547">Nucleotide-binding</keyword>
<keyword evidence="4" id="KW-1185">Reference proteome</keyword>